<name>A0ABR7LFV1_9PSEU</name>
<evidence type="ECO:0000313" key="2">
    <source>
        <dbReference type="EMBL" id="MBC6451591.1"/>
    </source>
</evidence>
<feature type="transmembrane region" description="Helical" evidence="1">
    <location>
        <begin position="54"/>
        <end position="75"/>
    </location>
</feature>
<evidence type="ECO:0008006" key="4">
    <source>
        <dbReference type="Google" id="ProtNLM"/>
    </source>
</evidence>
<keyword evidence="1" id="KW-0812">Transmembrane</keyword>
<reference evidence="2 3" key="1">
    <citation type="submission" date="2020-06" db="EMBL/GenBank/DDBJ databases">
        <title>Actinokineospora xiongansis sp. nov., isolated from soil of Baiyangdian.</title>
        <authorList>
            <person name="Zhang X."/>
        </authorList>
    </citation>
    <scope>NUCLEOTIDE SEQUENCE [LARGE SCALE GENOMIC DNA]</scope>
    <source>
        <strain evidence="2 3">HBU206404</strain>
    </source>
</reference>
<evidence type="ECO:0000256" key="1">
    <source>
        <dbReference type="SAM" id="Phobius"/>
    </source>
</evidence>
<keyword evidence="1" id="KW-1133">Transmembrane helix</keyword>
<feature type="transmembrane region" description="Helical" evidence="1">
    <location>
        <begin position="110"/>
        <end position="128"/>
    </location>
</feature>
<evidence type="ECO:0000313" key="3">
    <source>
        <dbReference type="Proteomes" id="UP000734823"/>
    </source>
</evidence>
<feature type="transmembrane region" description="Helical" evidence="1">
    <location>
        <begin position="20"/>
        <end position="42"/>
    </location>
</feature>
<dbReference type="Proteomes" id="UP000734823">
    <property type="component" value="Unassembled WGS sequence"/>
</dbReference>
<dbReference type="EMBL" id="JABVED010000035">
    <property type="protein sequence ID" value="MBC6451591.1"/>
    <property type="molecule type" value="Genomic_DNA"/>
</dbReference>
<accession>A0ABR7LFV1</accession>
<sequence>MEDLMTVIAPLRTKHFWKHYVEMVVAMFLGMFLLNPVANLLLGRPLSAPMIESTVPATLLMATTMTIGMTVLMAYRKHSWRSIAEMGAVMYASFAVLYPLYWAGWMSGGTVMMIGHVIMLPAMALVMLRH</sequence>
<gene>
    <name evidence="2" type="ORF">GPZ80_31050</name>
</gene>
<comment type="caution">
    <text evidence="2">The sequence shown here is derived from an EMBL/GenBank/DDBJ whole genome shotgun (WGS) entry which is preliminary data.</text>
</comment>
<protein>
    <recommendedName>
        <fullName evidence="4">Flagellar biosynthetic protein FliP</fullName>
    </recommendedName>
</protein>
<feature type="transmembrane region" description="Helical" evidence="1">
    <location>
        <begin position="87"/>
        <end position="104"/>
    </location>
</feature>
<keyword evidence="1" id="KW-0472">Membrane</keyword>
<proteinExistence type="predicted"/>
<keyword evidence="3" id="KW-1185">Reference proteome</keyword>
<organism evidence="2 3">
    <name type="scientific">Actinokineospora xionganensis</name>
    <dbReference type="NCBI Taxonomy" id="2684470"/>
    <lineage>
        <taxon>Bacteria</taxon>
        <taxon>Bacillati</taxon>
        <taxon>Actinomycetota</taxon>
        <taxon>Actinomycetes</taxon>
        <taxon>Pseudonocardiales</taxon>
        <taxon>Pseudonocardiaceae</taxon>
        <taxon>Actinokineospora</taxon>
    </lineage>
</organism>